<dbReference type="GO" id="GO:0030170">
    <property type="term" value="F:pyridoxal phosphate binding"/>
    <property type="evidence" value="ECO:0007669"/>
    <property type="project" value="InterPro"/>
</dbReference>
<gene>
    <name evidence="3" type="ORF">METZ01_LOCUS209256</name>
</gene>
<dbReference type="GO" id="GO:0016846">
    <property type="term" value="F:carbon-sulfur lyase activity"/>
    <property type="evidence" value="ECO:0007669"/>
    <property type="project" value="TreeGrafter"/>
</dbReference>
<sequence>MPNDETLHFLTDNYHSPTGRDFTTDAIHAGYHGTSSAVPIYQGNTNIRDGYEGTNSYGRGLEKAGGPTSGAVEELVRHLEGGEWAITTSCGMAAMSQIFFGLLDQGDRIVGHRCLYAGANMWLNEDLPSRWGIDTARVDMRDLDALREALEKPTKVVYFEPYANASMDFIDVKAIIDLAHDAGALAVVDNTFLTPYLLQPLHYDADIVMHAMTKYMAGHGDALAGIIVGNDEAIREPIHRMRILMGGVLAPMNAFLVNRGLKTLAFRMERHCVNARKVAEFLEGHPLVTEVRYLGLPSHPNHETSLKYLRGFGGMLGFVSIPEVDHEAFGKAFKICKPWYSLGDVETLVLENGGPGNPEQGIPAHYSRVSVGLEDPDDIIADLDQALNKSV</sequence>
<accession>A0A382F189</accession>
<protein>
    <recommendedName>
        <fullName evidence="4">Methionine gamma-lyase</fullName>
    </recommendedName>
</protein>
<evidence type="ECO:0008006" key="4">
    <source>
        <dbReference type="Google" id="ProtNLM"/>
    </source>
</evidence>
<comment type="cofactor">
    <cofactor evidence="1">
        <name>pyridoxal 5'-phosphate</name>
        <dbReference type="ChEBI" id="CHEBI:597326"/>
    </cofactor>
</comment>
<dbReference type="AlphaFoldDB" id="A0A382F189"/>
<dbReference type="FunFam" id="3.40.640.10:FF:000046">
    <property type="entry name" value="Cystathionine gamma-lyase"/>
    <property type="match status" value="1"/>
</dbReference>
<dbReference type="EMBL" id="UINC01047298">
    <property type="protein sequence ID" value="SVB56402.1"/>
    <property type="molecule type" value="Genomic_DNA"/>
</dbReference>
<evidence type="ECO:0000256" key="2">
    <source>
        <dbReference type="ARBA" id="ARBA00022898"/>
    </source>
</evidence>
<dbReference type="InterPro" id="IPR000277">
    <property type="entry name" value="Cys/Met-Metab_PyrdxlP-dep_enz"/>
</dbReference>
<dbReference type="InterPro" id="IPR015424">
    <property type="entry name" value="PyrdxlP-dep_Trfase"/>
</dbReference>
<reference evidence="3" key="1">
    <citation type="submission" date="2018-05" db="EMBL/GenBank/DDBJ databases">
        <authorList>
            <person name="Lanie J.A."/>
            <person name="Ng W.-L."/>
            <person name="Kazmierczak K.M."/>
            <person name="Andrzejewski T.M."/>
            <person name="Davidsen T.M."/>
            <person name="Wayne K.J."/>
            <person name="Tettelin H."/>
            <person name="Glass J.I."/>
            <person name="Rusch D."/>
            <person name="Podicherti R."/>
            <person name="Tsui H.-C.T."/>
            <person name="Winkler M.E."/>
        </authorList>
    </citation>
    <scope>NUCLEOTIDE SEQUENCE</scope>
</reference>
<proteinExistence type="predicted"/>
<dbReference type="GO" id="GO:0019346">
    <property type="term" value="P:transsulfuration"/>
    <property type="evidence" value="ECO:0007669"/>
    <property type="project" value="InterPro"/>
</dbReference>
<evidence type="ECO:0000256" key="1">
    <source>
        <dbReference type="ARBA" id="ARBA00001933"/>
    </source>
</evidence>
<evidence type="ECO:0000313" key="3">
    <source>
        <dbReference type="EMBL" id="SVB56402.1"/>
    </source>
</evidence>
<dbReference type="PIRSF" id="PIRSF001434">
    <property type="entry name" value="CGS"/>
    <property type="match status" value="1"/>
</dbReference>
<dbReference type="GO" id="GO:0005737">
    <property type="term" value="C:cytoplasm"/>
    <property type="evidence" value="ECO:0007669"/>
    <property type="project" value="TreeGrafter"/>
</dbReference>
<name>A0A382F189_9ZZZZ</name>
<organism evidence="3">
    <name type="scientific">marine metagenome</name>
    <dbReference type="NCBI Taxonomy" id="408172"/>
    <lineage>
        <taxon>unclassified sequences</taxon>
        <taxon>metagenomes</taxon>
        <taxon>ecological metagenomes</taxon>
    </lineage>
</organism>
<keyword evidence="2" id="KW-0663">Pyridoxal phosphate</keyword>
<dbReference type="Gene3D" id="3.90.1150.10">
    <property type="entry name" value="Aspartate Aminotransferase, domain 1"/>
    <property type="match status" value="1"/>
</dbReference>
<dbReference type="InterPro" id="IPR015422">
    <property type="entry name" value="PyrdxlP-dep_Trfase_small"/>
</dbReference>
<dbReference type="PANTHER" id="PTHR11808">
    <property type="entry name" value="TRANS-SULFURATION ENZYME FAMILY MEMBER"/>
    <property type="match status" value="1"/>
</dbReference>
<dbReference type="SUPFAM" id="SSF53383">
    <property type="entry name" value="PLP-dependent transferases"/>
    <property type="match status" value="1"/>
</dbReference>
<dbReference type="Gene3D" id="3.40.640.10">
    <property type="entry name" value="Type I PLP-dependent aspartate aminotransferase-like (Major domain)"/>
    <property type="match status" value="1"/>
</dbReference>
<dbReference type="Pfam" id="PF01053">
    <property type="entry name" value="Cys_Met_Meta_PP"/>
    <property type="match status" value="1"/>
</dbReference>
<dbReference type="InterPro" id="IPR015421">
    <property type="entry name" value="PyrdxlP-dep_Trfase_major"/>
</dbReference>